<comment type="caution">
    <text evidence="1">The sequence shown here is derived from an EMBL/GenBank/DDBJ whole genome shotgun (WGS) entry which is preliminary data.</text>
</comment>
<keyword evidence="2" id="KW-1185">Reference proteome</keyword>
<dbReference type="EMBL" id="JAQJAN010000006">
    <property type="protein sequence ID" value="KAJ5727539.1"/>
    <property type="molecule type" value="Genomic_DNA"/>
</dbReference>
<sequence>MDGLFSNQSTVYLAEPYNGTAITDDCYGGITLEVLTPRGPMNSYNCIMLACNDHPYLRRQYIPSRTYLQQNPNVREDYLWIGVHMECGMQRKATERDWFLTLKHAIEQGNYSISRNPRRGGIIVLKKEKLISIQGGNYTFYWG</sequence>
<proteinExistence type="predicted"/>
<gene>
    <name evidence="1" type="ORF">N7493_005359</name>
</gene>
<protein>
    <submittedName>
        <fullName evidence="1">Uncharacterized protein</fullName>
    </submittedName>
</protein>
<reference evidence="1" key="2">
    <citation type="submission" date="2023-01" db="EMBL/GenBank/DDBJ databases">
        <authorList>
            <person name="Petersen C."/>
        </authorList>
    </citation>
    <scope>NUCLEOTIDE SEQUENCE</scope>
    <source>
        <strain evidence="1">IBT 17514</strain>
    </source>
</reference>
<dbReference type="AlphaFoldDB" id="A0AAD6HMH4"/>
<reference evidence="1" key="1">
    <citation type="journal article" date="2023" name="IMA Fungus">
        <title>Comparative genomic study of the Penicillium genus elucidates a diverse pangenome and 15 lateral gene transfer events.</title>
        <authorList>
            <person name="Petersen C."/>
            <person name="Sorensen T."/>
            <person name="Nielsen M.R."/>
            <person name="Sondergaard T.E."/>
            <person name="Sorensen J.L."/>
            <person name="Fitzpatrick D.A."/>
            <person name="Frisvad J.C."/>
            <person name="Nielsen K.L."/>
        </authorList>
    </citation>
    <scope>NUCLEOTIDE SEQUENCE</scope>
    <source>
        <strain evidence="1">IBT 17514</strain>
    </source>
</reference>
<evidence type="ECO:0000313" key="2">
    <source>
        <dbReference type="Proteomes" id="UP001215712"/>
    </source>
</evidence>
<organism evidence="1 2">
    <name type="scientific">Penicillium malachiteum</name>
    <dbReference type="NCBI Taxonomy" id="1324776"/>
    <lineage>
        <taxon>Eukaryota</taxon>
        <taxon>Fungi</taxon>
        <taxon>Dikarya</taxon>
        <taxon>Ascomycota</taxon>
        <taxon>Pezizomycotina</taxon>
        <taxon>Eurotiomycetes</taxon>
        <taxon>Eurotiomycetidae</taxon>
        <taxon>Eurotiales</taxon>
        <taxon>Aspergillaceae</taxon>
        <taxon>Penicillium</taxon>
    </lineage>
</organism>
<accession>A0AAD6HMH4</accession>
<evidence type="ECO:0000313" key="1">
    <source>
        <dbReference type="EMBL" id="KAJ5727539.1"/>
    </source>
</evidence>
<name>A0AAD6HMH4_9EURO</name>
<dbReference type="Proteomes" id="UP001215712">
    <property type="component" value="Unassembled WGS sequence"/>
</dbReference>